<organism evidence="1">
    <name type="scientific">Tanacetum cinerariifolium</name>
    <name type="common">Dalmatian daisy</name>
    <name type="synonym">Chrysanthemum cinerariifolium</name>
    <dbReference type="NCBI Taxonomy" id="118510"/>
    <lineage>
        <taxon>Eukaryota</taxon>
        <taxon>Viridiplantae</taxon>
        <taxon>Streptophyta</taxon>
        <taxon>Embryophyta</taxon>
        <taxon>Tracheophyta</taxon>
        <taxon>Spermatophyta</taxon>
        <taxon>Magnoliopsida</taxon>
        <taxon>eudicotyledons</taxon>
        <taxon>Gunneridae</taxon>
        <taxon>Pentapetalae</taxon>
        <taxon>asterids</taxon>
        <taxon>campanulids</taxon>
        <taxon>Asterales</taxon>
        <taxon>Asteraceae</taxon>
        <taxon>Asteroideae</taxon>
        <taxon>Anthemideae</taxon>
        <taxon>Anthemidinae</taxon>
        <taxon>Tanacetum</taxon>
    </lineage>
</organism>
<name>A0A699J8K1_TANCI</name>
<sequence>MNVLLLHLIERRGEMRNKRLDHLKQDQTMLMIKRFSDIKNVFRERKLIEKFVQRVTKDDRRVVERKKSTMPKLPLDVCSLSFGAPRDRSYEIVDTKQGGDFDVSVVHLQTCLSDILGFLEKFRGGFEQDIDDDGKEDKEDKEELFRLSLALSGVHLKVGFGGLEFQFGKSVMFDFGFSKTLGAMCDKELTS</sequence>
<dbReference type="EMBL" id="BKCJ010384321">
    <property type="protein sequence ID" value="GFA19877.1"/>
    <property type="molecule type" value="Genomic_DNA"/>
</dbReference>
<dbReference type="AlphaFoldDB" id="A0A699J8K1"/>
<reference evidence="1" key="1">
    <citation type="journal article" date="2019" name="Sci. Rep.">
        <title>Draft genome of Tanacetum cinerariifolium, the natural source of mosquito coil.</title>
        <authorList>
            <person name="Yamashiro T."/>
            <person name="Shiraishi A."/>
            <person name="Satake H."/>
            <person name="Nakayama K."/>
        </authorList>
    </citation>
    <scope>NUCLEOTIDE SEQUENCE</scope>
</reference>
<accession>A0A699J8K1</accession>
<gene>
    <name evidence="1" type="ORF">Tci_591849</name>
</gene>
<proteinExistence type="predicted"/>
<evidence type="ECO:0000313" key="1">
    <source>
        <dbReference type="EMBL" id="GFA19877.1"/>
    </source>
</evidence>
<comment type="caution">
    <text evidence="1">The sequence shown here is derived from an EMBL/GenBank/DDBJ whole genome shotgun (WGS) entry which is preliminary data.</text>
</comment>
<protein>
    <submittedName>
        <fullName evidence="1">Uncharacterized protein</fullName>
    </submittedName>
</protein>